<evidence type="ECO:0000256" key="2">
    <source>
        <dbReference type="ARBA" id="ARBA00022884"/>
    </source>
</evidence>
<evidence type="ECO:0000256" key="1">
    <source>
        <dbReference type="ARBA" id="ARBA00022737"/>
    </source>
</evidence>
<keyword evidence="1" id="KW-0677">Repeat</keyword>
<feature type="domain" description="RRM" evidence="5">
    <location>
        <begin position="101"/>
        <end position="184"/>
    </location>
</feature>
<dbReference type="PANTHER" id="PTHR24012">
    <property type="entry name" value="RNA BINDING PROTEIN"/>
    <property type="match status" value="1"/>
</dbReference>
<dbReference type="InterPro" id="IPR035979">
    <property type="entry name" value="RBD_domain_sf"/>
</dbReference>
<dbReference type="InterPro" id="IPR012677">
    <property type="entry name" value="Nucleotide-bd_a/b_plait_sf"/>
</dbReference>
<keyword evidence="6" id="KW-0687">Ribonucleoprotein</keyword>
<evidence type="ECO:0000259" key="5">
    <source>
        <dbReference type="PROSITE" id="PS50102"/>
    </source>
</evidence>
<evidence type="ECO:0000313" key="6">
    <source>
        <dbReference type="EMBL" id="ETO22824.1"/>
    </source>
</evidence>
<keyword evidence="7" id="KW-1185">Reference proteome</keyword>
<evidence type="ECO:0000313" key="7">
    <source>
        <dbReference type="Proteomes" id="UP000023152"/>
    </source>
</evidence>
<dbReference type="EMBL" id="ASPP01010453">
    <property type="protein sequence ID" value="ETO22824.1"/>
    <property type="molecule type" value="Genomic_DNA"/>
</dbReference>
<dbReference type="Gene3D" id="3.30.70.330">
    <property type="match status" value="2"/>
</dbReference>
<dbReference type="SUPFAM" id="SSF54928">
    <property type="entry name" value="RNA-binding domain, RBD"/>
    <property type="match status" value="2"/>
</dbReference>
<dbReference type="Proteomes" id="UP000023152">
    <property type="component" value="Unassembled WGS sequence"/>
</dbReference>
<dbReference type="GO" id="GO:0003723">
    <property type="term" value="F:RNA binding"/>
    <property type="evidence" value="ECO:0007669"/>
    <property type="project" value="UniProtKB-UniRule"/>
</dbReference>
<evidence type="ECO:0000256" key="4">
    <source>
        <dbReference type="SAM" id="MobiDB-lite"/>
    </source>
</evidence>
<dbReference type="CDD" id="cd00590">
    <property type="entry name" value="RRM_SF"/>
    <property type="match status" value="2"/>
</dbReference>
<name>X6NAN1_RETFI</name>
<feature type="domain" description="RRM" evidence="5">
    <location>
        <begin position="11"/>
        <end position="83"/>
    </location>
</feature>
<keyword evidence="2 3" id="KW-0694">RNA-binding</keyword>
<dbReference type="AlphaFoldDB" id="X6NAN1"/>
<feature type="compositionally biased region" description="Basic and acidic residues" evidence="4">
    <location>
        <begin position="182"/>
        <end position="197"/>
    </location>
</feature>
<dbReference type="Pfam" id="PF00076">
    <property type="entry name" value="RRM_1"/>
    <property type="match status" value="2"/>
</dbReference>
<dbReference type="InterPro" id="IPR000504">
    <property type="entry name" value="RRM_dom"/>
</dbReference>
<evidence type="ECO:0000256" key="3">
    <source>
        <dbReference type="PROSITE-ProRule" id="PRU00176"/>
    </source>
</evidence>
<organism evidence="6 7">
    <name type="scientific">Reticulomyxa filosa</name>
    <dbReference type="NCBI Taxonomy" id="46433"/>
    <lineage>
        <taxon>Eukaryota</taxon>
        <taxon>Sar</taxon>
        <taxon>Rhizaria</taxon>
        <taxon>Retaria</taxon>
        <taxon>Foraminifera</taxon>
        <taxon>Monothalamids</taxon>
        <taxon>Reticulomyxidae</taxon>
        <taxon>Reticulomyxa</taxon>
    </lineage>
</organism>
<comment type="caution">
    <text evidence="6">The sequence shown here is derived from an EMBL/GenBank/DDBJ whole genome shotgun (WGS) entry which is preliminary data.</text>
</comment>
<dbReference type="OrthoDB" id="10067824at2759"/>
<dbReference type="SMART" id="SM00360">
    <property type="entry name" value="RRM"/>
    <property type="match status" value="2"/>
</dbReference>
<reference evidence="6 7" key="1">
    <citation type="journal article" date="2013" name="Curr. Biol.">
        <title>The Genome of the Foraminiferan Reticulomyxa filosa.</title>
        <authorList>
            <person name="Glockner G."/>
            <person name="Hulsmann N."/>
            <person name="Schleicher M."/>
            <person name="Noegel A.A."/>
            <person name="Eichinger L."/>
            <person name="Gallinger C."/>
            <person name="Pawlowski J."/>
            <person name="Sierra R."/>
            <person name="Euteneuer U."/>
            <person name="Pillet L."/>
            <person name="Moustafa A."/>
            <person name="Platzer M."/>
            <person name="Groth M."/>
            <person name="Szafranski K."/>
            <person name="Schliwa M."/>
        </authorList>
    </citation>
    <scope>NUCLEOTIDE SEQUENCE [LARGE SCALE GENOMIC DNA]</scope>
</reference>
<proteinExistence type="predicted"/>
<sequence length="440" mass="50707">MRKARIRDSRCKLFVGNIPNEITRDQLRHELERLSGKTFADFRHKKGYCFLGFKSPEDANTAKLNLKNACCRGKCLNVELKKEGPIRNDNKYISILEQAERTLYVRDIPCHTNPDNFRKIFEQFGKIRKFTLPTEKLVQYYTHKKSDGYSFIEYFLKDDCDKALRCSKSLMIDEQEVEVRISDPPKENVRNRRNVSEHDDDNDNQNEMEATLVCMKKKKKKEHHVSNNGTGTTTVIPVCTMSQSPNGNCNEYDCYSNATENKASLNHCNSVCLLGCETTLDMPLSAPLRRYECKDSSPPSQFHHVLSNIPSHSHYSALSCSFGTSSSSIHKLPAQYPLSQLNSLSIQDESLCKRHPFYHVSHETLPQQFIKFIFKQIFFLNYLICNLMYRQNPFNSQQNLNQYFQSTCLISEDLPQACKNVVPNAPSLNFIFKKGGQSQK</sequence>
<dbReference type="GO" id="GO:1990904">
    <property type="term" value="C:ribonucleoprotein complex"/>
    <property type="evidence" value="ECO:0007669"/>
    <property type="project" value="UniProtKB-KW"/>
</dbReference>
<feature type="region of interest" description="Disordered" evidence="4">
    <location>
        <begin position="182"/>
        <end position="205"/>
    </location>
</feature>
<accession>X6NAN1</accession>
<gene>
    <name evidence="6" type="ORF">RFI_14370</name>
</gene>
<dbReference type="PROSITE" id="PS50102">
    <property type="entry name" value="RRM"/>
    <property type="match status" value="2"/>
</dbReference>
<protein>
    <submittedName>
        <fullName evidence="6">Heterogeneous nuclear ribonucleoprotein A0</fullName>
    </submittedName>
</protein>